<reference evidence="3" key="2">
    <citation type="submission" date="2019-09" db="UniProtKB">
        <authorList>
            <consortium name="WormBaseParasite"/>
        </authorList>
    </citation>
    <scope>IDENTIFICATION</scope>
</reference>
<evidence type="ECO:0000313" key="3">
    <source>
        <dbReference type="WBParaSite" id="HPBE_0002178901-mRNA-1"/>
    </source>
</evidence>
<keyword evidence="2" id="KW-1185">Reference proteome</keyword>
<protein>
    <submittedName>
        <fullName evidence="3">CNNM transmembrane domain-containing protein</fullName>
    </submittedName>
</protein>
<proteinExistence type="predicted"/>
<gene>
    <name evidence="1" type="ORF">HPBE_LOCUS21788</name>
</gene>
<dbReference type="EMBL" id="UZAH01033335">
    <property type="protein sequence ID" value="VDP28084.1"/>
    <property type="molecule type" value="Genomic_DNA"/>
</dbReference>
<dbReference type="AlphaFoldDB" id="A0A183GGY8"/>
<accession>A0A183GGY8</accession>
<reference evidence="1 2" key="1">
    <citation type="submission" date="2018-11" db="EMBL/GenBank/DDBJ databases">
        <authorList>
            <consortium name="Pathogen Informatics"/>
        </authorList>
    </citation>
    <scope>NUCLEOTIDE SEQUENCE [LARGE SCALE GENOMIC DNA]</scope>
</reference>
<dbReference type="WBParaSite" id="HPBE_0002178901-mRNA-1">
    <property type="protein sequence ID" value="HPBE_0002178901-mRNA-1"/>
    <property type="gene ID" value="HPBE_0002178901"/>
</dbReference>
<dbReference type="Proteomes" id="UP000050761">
    <property type="component" value="Unassembled WGS sequence"/>
</dbReference>
<sequence length="138" mass="15205">MKITSGDVPPVKITYLRIQETLWETVALLHERDVGTILRLMTADGKVIATRFSFLVIVELLAAVYSASSVLHAEISKTRAKVVTATPILAPLLCSGCPLDTVIRDAIFNDNELRSLFEDTAAADRNMFLIVAFSIREV</sequence>
<name>A0A183GGY8_HELPZ</name>
<organism evidence="2 3">
    <name type="scientific">Heligmosomoides polygyrus</name>
    <name type="common">Parasitic roundworm</name>
    <dbReference type="NCBI Taxonomy" id="6339"/>
    <lineage>
        <taxon>Eukaryota</taxon>
        <taxon>Metazoa</taxon>
        <taxon>Ecdysozoa</taxon>
        <taxon>Nematoda</taxon>
        <taxon>Chromadorea</taxon>
        <taxon>Rhabditida</taxon>
        <taxon>Rhabditina</taxon>
        <taxon>Rhabditomorpha</taxon>
        <taxon>Strongyloidea</taxon>
        <taxon>Heligmosomidae</taxon>
        <taxon>Heligmosomoides</taxon>
    </lineage>
</organism>
<accession>A0A3P8D7G4</accession>
<evidence type="ECO:0000313" key="2">
    <source>
        <dbReference type="Proteomes" id="UP000050761"/>
    </source>
</evidence>
<evidence type="ECO:0000313" key="1">
    <source>
        <dbReference type="EMBL" id="VDP28084.1"/>
    </source>
</evidence>